<dbReference type="RefSeq" id="WP_281794047.1">
    <property type="nucleotide sequence ID" value="NZ_BSDR01000001.1"/>
</dbReference>
<evidence type="ECO:0000259" key="1">
    <source>
        <dbReference type="SMART" id="SM00481"/>
    </source>
</evidence>
<dbReference type="CDD" id="cd03814">
    <property type="entry name" value="GT4-like"/>
    <property type="match status" value="1"/>
</dbReference>
<gene>
    <name evidence="2" type="ORF">DAMNIGENAA_20920</name>
</gene>
<dbReference type="Pfam" id="PF00534">
    <property type="entry name" value="Glycos_transf_1"/>
    <property type="match status" value="1"/>
</dbReference>
<dbReference type="SUPFAM" id="SSF53756">
    <property type="entry name" value="UDP-Glycosyltransferase/glycogen phosphorylase"/>
    <property type="match status" value="1"/>
</dbReference>
<dbReference type="PANTHER" id="PTHR45947:SF3">
    <property type="entry name" value="SULFOQUINOVOSYL TRANSFERASE SQD2"/>
    <property type="match status" value="1"/>
</dbReference>
<dbReference type="SMART" id="SM00481">
    <property type="entry name" value="POLIIIAc"/>
    <property type="match status" value="1"/>
</dbReference>
<dbReference type="Gene3D" id="3.40.50.2000">
    <property type="entry name" value="Glycogen Phosphorylase B"/>
    <property type="match status" value="2"/>
</dbReference>
<dbReference type="PANTHER" id="PTHR45947">
    <property type="entry name" value="SULFOQUINOVOSYL TRANSFERASE SQD2"/>
    <property type="match status" value="1"/>
</dbReference>
<evidence type="ECO:0000313" key="2">
    <source>
        <dbReference type="EMBL" id="GLI34659.1"/>
    </source>
</evidence>
<dbReference type="InterPro" id="IPR050194">
    <property type="entry name" value="Glycosyltransferase_grp1"/>
</dbReference>
<accession>A0A9W6D4C2</accession>
<dbReference type="AlphaFoldDB" id="A0A9W6D4C2"/>
<dbReference type="InterPro" id="IPR003141">
    <property type="entry name" value="Pol/His_phosphatase_N"/>
</dbReference>
<comment type="caution">
    <text evidence="2">The sequence shown here is derived from an EMBL/GenBank/DDBJ whole genome shotgun (WGS) entry which is preliminary data.</text>
</comment>
<proteinExistence type="predicted"/>
<keyword evidence="2" id="KW-0808">Transferase</keyword>
<name>A0A9W6D4C2_9BACT</name>
<sequence>MKADLHVHSKYSRRPSQWILQKINCPESFTEPLQLYKIAKERGMSLVTITDHNTIAGAMELAHLPDTFLSEEVTTYFPENGCKIHVLTWDIQERQHTEIQRLRESIYDLVPYLQQEKIFHAVAHPLYSINERLTLEHFEKLLLLFRNFELNGAREDLQNHFLRDFLGQLTEQDIQMLVEKHRLEPGFSQPWKKNLTGGSDDHSSLNISRRYTQVKGAANAREFLEGIETGRAEVLGRGASPQTMAHNLYGIAYQFYKNKFNLDRHIHKDIFLRFVDRFLQAGPEREEGLLSRFYCIWNYRRSRARSRGSASVQQIFKLESQKLIMDDPELMAIVRNGGENNENKNAEKRWFEFVNKVSNKVLMHFGNHLMDHISGGNFFNIFNSLGSAGALYSMLAPYFVAFSIFTQDRQLVDQIIDRYPHLVRKKLRERKDVHVAHFTDTLYEVNGVAHTLQQQVRQAIQTGKKLTVITCDAENHAKKQGIKNFRPVGVYELPVYQEQKLFYPPFLEMLNYCYEQGFTHIHSATPGPIGLAALAISRILKLPISGTYHTSLPQYARYLTGDPNIEDLTWNYVLWYYDHMDTIFVPSRSTGKELEEKGIHADKIQLFPRGIDIERFHPSKRNGRFEKRYALQGKTRLIYVGRVSREKDLHILTDVFKILSLSMPDVCLVVVGDGPYLEEMKSELKGQPAVFTGYLEGEDLTEAYASCDLFVFPSTTDTFGNVVLEAQASGLPVIVTDSGGPQENLIEGKTGLIVPANNSEALLDAICSLIKDPNRLKNMSREARIYMEERSFEKNFERTWQIQFQVKPPKPHEPECPLAKAS</sequence>
<dbReference type="InterPro" id="IPR001296">
    <property type="entry name" value="Glyco_trans_1"/>
</dbReference>
<organism evidence="2 3">
    <name type="scientific">Desulforhabdus amnigena</name>
    <dbReference type="NCBI Taxonomy" id="40218"/>
    <lineage>
        <taxon>Bacteria</taxon>
        <taxon>Pseudomonadati</taxon>
        <taxon>Thermodesulfobacteriota</taxon>
        <taxon>Syntrophobacteria</taxon>
        <taxon>Syntrophobacterales</taxon>
        <taxon>Syntrophobacteraceae</taxon>
        <taxon>Desulforhabdus</taxon>
    </lineage>
</organism>
<dbReference type="InterPro" id="IPR028098">
    <property type="entry name" value="Glyco_trans_4-like_N"/>
</dbReference>
<dbReference type="Gene3D" id="3.20.20.140">
    <property type="entry name" value="Metal-dependent hydrolases"/>
    <property type="match status" value="1"/>
</dbReference>
<evidence type="ECO:0000313" key="3">
    <source>
        <dbReference type="Proteomes" id="UP001144372"/>
    </source>
</evidence>
<dbReference type="SUPFAM" id="SSF89550">
    <property type="entry name" value="PHP domain-like"/>
    <property type="match status" value="1"/>
</dbReference>
<dbReference type="InterPro" id="IPR016195">
    <property type="entry name" value="Pol/histidinol_Pase-like"/>
</dbReference>
<dbReference type="GO" id="GO:0016758">
    <property type="term" value="F:hexosyltransferase activity"/>
    <property type="evidence" value="ECO:0007669"/>
    <property type="project" value="TreeGrafter"/>
</dbReference>
<dbReference type="EMBL" id="BSDR01000001">
    <property type="protein sequence ID" value="GLI34659.1"/>
    <property type="molecule type" value="Genomic_DNA"/>
</dbReference>
<feature type="domain" description="Polymerase/histidinol phosphatase N-terminal" evidence="1">
    <location>
        <begin position="3"/>
        <end position="93"/>
    </location>
</feature>
<dbReference type="Proteomes" id="UP001144372">
    <property type="component" value="Unassembled WGS sequence"/>
</dbReference>
<reference evidence="2" key="1">
    <citation type="submission" date="2022-12" db="EMBL/GenBank/DDBJ databases">
        <title>Reference genome sequencing for broad-spectrum identification of bacterial and archaeal isolates by mass spectrometry.</title>
        <authorList>
            <person name="Sekiguchi Y."/>
            <person name="Tourlousse D.M."/>
        </authorList>
    </citation>
    <scope>NUCLEOTIDE SEQUENCE</scope>
    <source>
        <strain evidence="2">ASRB1</strain>
    </source>
</reference>
<keyword evidence="3" id="KW-1185">Reference proteome</keyword>
<protein>
    <submittedName>
        <fullName evidence="2">Glycosyl transferase</fullName>
    </submittedName>
</protein>
<dbReference type="Pfam" id="PF13439">
    <property type="entry name" value="Glyco_transf_4"/>
    <property type="match status" value="1"/>
</dbReference>